<reference evidence="10" key="1">
    <citation type="submission" date="2020-10" db="EMBL/GenBank/DDBJ databases">
        <authorList>
            <person name="Gilroy R."/>
        </authorList>
    </citation>
    <scope>NUCLEOTIDE SEQUENCE</scope>
    <source>
        <strain evidence="10">CHK189-12415</strain>
    </source>
</reference>
<keyword evidence="5" id="KW-0479">Metal-binding</keyword>
<dbReference type="InterPro" id="IPR006467">
    <property type="entry name" value="MiaB-like_bact"/>
</dbReference>
<organism evidence="10 11">
    <name type="scientific">Candidatus Faecivivens stercoravium</name>
    <dbReference type="NCBI Taxonomy" id="2840803"/>
    <lineage>
        <taxon>Bacteria</taxon>
        <taxon>Bacillati</taxon>
        <taxon>Bacillota</taxon>
        <taxon>Clostridia</taxon>
        <taxon>Eubacteriales</taxon>
        <taxon>Oscillospiraceae</taxon>
        <taxon>Oscillospiraceae incertae sedis</taxon>
        <taxon>Candidatus Faecivivens</taxon>
    </lineage>
</organism>
<evidence type="ECO:0000259" key="8">
    <source>
        <dbReference type="PROSITE" id="PS51449"/>
    </source>
</evidence>
<keyword evidence="2" id="KW-0004">4Fe-4S</keyword>
<dbReference type="InterPro" id="IPR007197">
    <property type="entry name" value="rSAM"/>
</dbReference>
<dbReference type="NCBIfam" id="TIGR00089">
    <property type="entry name" value="MiaB/RimO family radical SAM methylthiotransferase"/>
    <property type="match status" value="1"/>
</dbReference>
<dbReference type="SMART" id="SM00729">
    <property type="entry name" value="Elp3"/>
    <property type="match status" value="1"/>
</dbReference>
<comment type="cofactor">
    <cofactor evidence="1">
        <name>[4Fe-4S] cluster</name>
        <dbReference type="ChEBI" id="CHEBI:49883"/>
    </cofactor>
</comment>
<dbReference type="InterPro" id="IPR006638">
    <property type="entry name" value="Elp3/MiaA/NifB-like_rSAM"/>
</dbReference>
<evidence type="ECO:0000256" key="4">
    <source>
        <dbReference type="ARBA" id="ARBA00022691"/>
    </source>
</evidence>
<dbReference type="FunFam" id="3.80.30.20:FF:000001">
    <property type="entry name" value="tRNA-2-methylthio-N(6)-dimethylallyladenosine synthase 2"/>
    <property type="match status" value="1"/>
</dbReference>
<evidence type="ECO:0000256" key="1">
    <source>
        <dbReference type="ARBA" id="ARBA00001966"/>
    </source>
</evidence>
<dbReference type="InterPro" id="IPR020612">
    <property type="entry name" value="Methylthiotransferase_CS"/>
</dbReference>
<dbReference type="PROSITE" id="PS51918">
    <property type="entry name" value="RADICAL_SAM"/>
    <property type="match status" value="1"/>
</dbReference>
<accession>A0A9D1DVZ4</accession>
<dbReference type="Gene3D" id="3.80.30.20">
    <property type="entry name" value="tm_1862 like domain"/>
    <property type="match status" value="1"/>
</dbReference>
<dbReference type="SUPFAM" id="SSF102114">
    <property type="entry name" value="Radical SAM enzymes"/>
    <property type="match status" value="1"/>
</dbReference>
<name>A0A9D1DVZ4_9FIRM</name>
<keyword evidence="7" id="KW-0411">Iron-sulfur</keyword>
<dbReference type="SFLD" id="SFLDG01061">
    <property type="entry name" value="methylthiotransferase"/>
    <property type="match status" value="1"/>
</dbReference>
<dbReference type="NCBIfam" id="TIGR01579">
    <property type="entry name" value="MiaB-like-C"/>
    <property type="match status" value="1"/>
</dbReference>
<proteinExistence type="predicted"/>
<dbReference type="InterPro" id="IPR005839">
    <property type="entry name" value="Methylthiotransferase"/>
</dbReference>
<dbReference type="InterPro" id="IPR013848">
    <property type="entry name" value="Methylthiotransferase_N"/>
</dbReference>
<dbReference type="PROSITE" id="PS51449">
    <property type="entry name" value="MTTASE_N"/>
    <property type="match status" value="1"/>
</dbReference>
<dbReference type="Proteomes" id="UP000824241">
    <property type="component" value="Unassembled WGS sequence"/>
</dbReference>
<protein>
    <submittedName>
        <fullName evidence="10">tRNA (N(6)-L-threonylcarbamoyladenosine(37)-C(2))-methylthiotransferase MtaB</fullName>
    </submittedName>
</protein>
<evidence type="ECO:0000256" key="7">
    <source>
        <dbReference type="ARBA" id="ARBA00023014"/>
    </source>
</evidence>
<dbReference type="CDD" id="cd01335">
    <property type="entry name" value="Radical_SAM"/>
    <property type="match status" value="1"/>
</dbReference>
<evidence type="ECO:0000256" key="5">
    <source>
        <dbReference type="ARBA" id="ARBA00022723"/>
    </source>
</evidence>
<dbReference type="GO" id="GO:0046872">
    <property type="term" value="F:metal ion binding"/>
    <property type="evidence" value="ECO:0007669"/>
    <property type="project" value="UniProtKB-KW"/>
</dbReference>
<dbReference type="Gene3D" id="3.40.50.12160">
    <property type="entry name" value="Methylthiotransferase, N-terminal domain"/>
    <property type="match status" value="1"/>
</dbReference>
<comment type="caution">
    <text evidence="10">The sequence shown here is derived from an EMBL/GenBank/DDBJ whole genome shotgun (WGS) entry which is preliminary data.</text>
</comment>
<sequence>MTVGCKVNQYETEVLTELFRKEGYEIVPADAPADVYLLNSCTVTATGDQKTRQLLRRMKRINPSAVAVLTGCYPQAFPEAAAEIPEADVVTGELARGKIPELVKRALRTGERIVEIPEHVRGEAFEPMEVSALGSRTRAYVKIEDGCERYCAYCIIPKARGPIRSKPMADITRELTGLAAAGYKEVVLVGINLSSYGKEWGGRLIDAVDLACGIPGIKRVRLGSLEPELLSDGDIARMAAHPNFCPQFHLSLQSGCDRTLRSMNRHYDTAEYARIVRVIRQNFENPAITTDIMVGFPGETEEDFAASVAFAREIAFAKVHVFPYSPRPGTPAANRPDQVPEPVKARRAKEMRDATKETRAAFLDRMVGRVEKVLVETTRLPLGYEGCTANYTPVAVDCGPEFCGRIVPVKITGRAGERCIGQMLGPEEV</sequence>
<keyword evidence="6" id="KW-0408">Iron</keyword>
<dbReference type="PANTHER" id="PTHR11918">
    <property type="entry name" value="RADICAL SAM PROTEINS"/>
    <property type="match status" value="1"/>
</dbReference>
<dbReference type="InterPro" id="IPR038135">
    <property type="entry name" value="Methylthiotransferase_N_sf"/>
</dbReference>
<dbReference type="Pfam" id="PF00919">
    <property type="entry name" value="UPF0004"/>
    <property type="match status" value="1"/>
</dbReference>
<feature type="domain" description="MTTase N-terminal" evidence="8">
    <location>
        <begin position="1"/>
        <end position="108"/>
    </location>
</feature>
<dbReference type="InterPro" id="IPR058240">
    <property type="entry name" value="rSAM_sf"/>
</dbReference>
<dbReference type="Pfam" id="PF04055">
    <property type="entry name" value="Radical_SAM"/>
    <property type="match status" value="1"/>
</dbReference>
<evidence type="ECO:0000259" key="9">
    <source>
        <dbReference type="PROSITE" id="PS51918"/>
    </source>
</evidence>
<reference evidence="10" key="2">
    <citation type="journal article" date="2021" name="PeerJ">
        <title>Extensive microbial diversity within the chicken gut microbiome revealed by metagenomics and culture.</title>
        <authorList>
            <person name="Gilroy R."/>
            <person name="Ravi A."/>
            <person name="Getino M."/>
            <person name="Pursley I."/>
            <person name="Horton D.L."/>
            <person name="Alikhan N.F."/>
            <person name="Baker D."/>
            <person name="Gharbi K."/>
            <person name="Hall N."/>
            <person name="Watson M."/>
            <person name="Adriaenssens E.M."/>
            <person name="Foster-Nyarko E."/>
            <person name="Jarju S."/>
            <person name="Secka A."/>
            <person name="Antonio M."/>
            <person name="Oren A."/>
            <person name="Chaudhuri R.R."/>
            <person name="La Ragione R."/>
            <person name="Hildebrand F."/>
            <person name="Pallen M.J."/>
        </authorList>
    </citation>
    <scope>NUCLEOTIDE SEQUENCE</scope>
    <source>
        <strain evidence="10">CHK189-12415</strain>
    </source>
</reference>
<keyword evidence="3" id="KW-0808">Transferase</keyword>
<evidence type="ECO:0000256" key="2">
    <source>
        <dbReference type="ARBA" id="ARBA00022485"/>
    </source>
</evidence>
<dbReference type="EMBL" id="DVHA01000010">
    <property type="protein sequence ID" value="HIR60002.1"/>
    <property type="molecule type" value="Genomic_DNA"/>
</dbReference>
<dbReference type="GO" id="GO:0035598">
    <property type="term" value="F:tRNA (N(6)-L-threonylcarbamoyladenosine(37)-C(2))-methylthiotransferase activity"/>
    <property type="evidence" value="ECO:0007669"/>
    <property type="project" value="TreeGrafter"/>
</dbReference>
<dbReference type="SFLD" id="SFLDG01082">
    <property type="entry name" value="B12-binding_domain_containing"/>
    <property type="match status" value="1"/>
</dbReference>
<feature type="domain" description="Radical SAM core" evidence="9">
    <location>
        <begin position="133"/>
        <end position="361"/>
    </location>
</feature>
<evidence type="ECO:0000313" key="10">
    <source>
        <dbReference type="EMBL" id="HIR60002.1"/>
    </source>
</evidence>
<evidence type="ECO:0000256" key="3">
    <source>
        <dbReference type="ARBA" id="ARBA00022679"/>
    </source>
</evidence>
<gene>
    <name evidence="10" type="primary">mtaB</name>
    <name evidence="10" type="ORF">IAB37_00275</name>
</gene>
<keyword evidence="4" id="KW-0949">S-adenosyl-L-methionine</keyword>
<dbReference type="InterPro" id="IPR023404">
    <property type="entry name" value="rSAM_horseshoe"/>
</dbReference>
<dbReference type="GO" id="GO:0051539">
    <property type="term" value="F:4 iron, 4 sulfur cluster binding"/>
    <property type="evidence" value="ECO:0007669"/>
    <property type="project" value="UniProtKB-KW"/>
</dbReference>
<dbReference type="PROSITE" id="PS01278">
    <property type="entry name" value="MTTASE_RADICAL"/>
    <property type="match status" value="1"/>
</dbReference>
<dbReference type="AlphaFoldDB" id="A0A9D1DVZ4"/>
<dbReference type="SFLD" id="SFLDS00029">
    <property type="entry name" value="Radical_SAM"/>
    <property type="match status" value="1"/>
</dbReference>
<evidence type="ECO:0000313" key="11">
    <source>
        <dbReference type="Proteomes" id="UP000824241"/>
    </source>
</evidence>
<dbReference type="PANTHER" id="PTHR11918:SF45">
    <property type="entry name" value="THREONYLCARBAMOYLADENOSINE TRNA METHYLTHIOTRANSFERASE"/>
    <property type="match status" value="1"/>
</dbReference>
<evidence type="ECO:0000256" key="6">
    <source>
        <dbReference type="ARBA" id="ARBA00023004"/>
    </source>
</evidence>